<feature type="domain" description="SF3 helicase" evidence="35">
    <location>
        <begin position="1696"/>
        <end position="1865"/>
    </location>
</feature>
<keyword evidence="24" id="KW-0693">Viral RNA replication</keyword>
<comment type="subcellular location">
    <subcellularLocation>
        <location evidence="1">Host cytoplasmic vesicle membrane</location>
        <topology evidence="1">Peripheral membrane protein</topology>
        <orientation evidence="1">Cytoplasmic side</orientation>
    </subcellularLocation>
    <subcellularLocation>
        <location evidence="2">Virion</location>
    </subcellularLocation>
</comment>
<dbReference type="GO" id="GO:0004197">
    <property type="term" value="F:cysteine-type endopeptidase activity"/>
    <property type="evidence" value="ECO:0007669"/>
    <property type="project" value="InterPro"/>
</dbReference>
<dbReference type="EMBL" id="KF961188">
    <property type="protein sequence ID" value="AHN10845.1"/>
    <property type="molecule type" value="Genomic_RNA"/>
</dbReference>
<dbReference type="GO" id="GO:0046718">
    <property type="term" value="P:symbiont entry into host cell"/>
    <property type="evidence" value="ECO:0007669"/>
    <property type="project" value="UniProtKB-KW"/>
</dbReference>
<dbReference type="InterPro" id="IPR000199">
    <property type="entry name" value="Peptidase_C3A/C3B_picornavir"/>
</dbReference>
<dbReference type="RefSeq" id="YP_009021445.1">
    <property type="nucleotide sequence ID" value="NC_023858.1"/>
</dbReference>
<keyword evidence="20" id="KW-0788">Thiol protease</keyword>
<evidence type="ECO:0000256" key="17">
    <source>
        <dbReference type="ARBA" id="ARBA00022801"/>
    </source>
</evidence>
<evidence type="ECO:0000256" key="16">
    <source>
        <dbReference type="ARBA" id="ARBA00022741"/>
    </source>
</evidence>
<evidence type="ECO:0000256" key="18">
    <source>
        <dbReference type="ARBA" id="ARBA00022804"/>
    </source>
</evidence>
<evidence type="ECO:0000256" key="23">
    <source>
        <dbReference type="ARBA" id="ARBA00022870"/>
    </source>
</evidence>
<dbReference type="GO" id="GO:0015267">
    <property type="term" value="F:channel activity"/>
    <property type="evidence" value="ECO:0007669"/>
    <property type="project" value="UniProtKB-KW"/>
</dbReference>
<keyword evidence="31" id="KW-0407">Ion channel</keyword>
<keyword evidence="30" id="KW-1160">Virus entry into host cell</keyword>
<dbReference type="Proteomes" id="UP000150990">
    <property type="component" value="Segment"/>
</dbReference>
<feature type="domain" description="Peptidase C3" evidence="36">
    <location>
        <begin position="2144"/>
        <end position="2339"/>
    </location>
</feature>
<evidence type="ECO:0000256" key="9">
    <source>
        <dbReference type="ARBA" id="ARBA00022561"/>
    </source>
</evidence>
<evidence type="ECO:0000256" key="11">
    <source>
        <dbReference type="ARBA" id="ARBA00022670"/>
    </source>
</evidence>
<dbReference type="GO" id="GO:0003723">
    <property type="term" value="F:RNA binding"/>
    <property type="evidence" value="ECO:0007669"/>
    <property type="project" value="InterPro"/>
</dbReference>
<evidence type="ECO:0000256" key="26">
    <source>
        <dbReference type="ARBA" id="ARBA00023065"/>
    </source>
</evidence>
<evidence type="ECO:0000256" key="21">
    <source>
        <dbReference type="ARBA" id="ARBA00022840"/>
    </source>
</evidence>
<evidence type="ECO:0000313" key="37">
    <source>
        <dbReference type="EMBL" id="AHN10845.1"/>
    </source>
</evidence>
<dbReference type="Pfam" id="PF00073">
    <property type="entry name" value="Rhv"/>
    <property type="match status" value="2"/>
</dbReference>
<evidence type="ECO:0000256" key="5">
    <source>
        <dbReference type="ARBA" id="ARBA00022484"/>
    </source>
</evidence>
<keyword evidence="28" id="KW-1035">Host cytoplasm</keyword>
<dbReference type="GO" id="GO:0003968">
    <property type="term" value="F:RNA-directed RNA polymerase activity"/>
    <property type="evidence" value="ECO:0007669"/>
    <property type="project" value="UniProtKB-KW"/>
</dbReference>
<keyword evidence="14" id="KW-1143">T=pseudo3 icosahedral capsid protein</keyword>
<evidence type="ECO:0000256" key="4">
    <source>
        <dbReference type="ARBA" id="ARBA00022448"/>
    </source>
</evidence>
<dbReference type="GO" id="GO:0034220">
    <property type="term" value="P:monoatomic ion transmembrane transport"/>
    <property type="evidence" value="ECO:0007669"/>
    <property type="project" value="UniProtKB-KW"/>
</dbReference>
<dbReference type="InterPro" id="IPR000605">
    <property type="entry name" value="Helicase_SF3_ssDNA/RNA_vir"/>
</dbReference>
<dbReference type="KEGG" id="vg:18938101"/>
<evidence type="ECO:0000256" key="12">
    <source>
        <dbReference type="ARBA" id="ARBA00022679"/>
    </source>
</evidence>
<feature type="region of interest" description="Disordered" evidence="32">
    <location>
        <begin position="2114"/>
        <end position="2134"/>
    </location>
</feature>
<keyword evidence="4" id="KW-0813">Transport</keyword>
<evidence type="ECO:0000256" key="7">
    <source>
        <dbReference type="ARBA" id="ARBA00022520"/>
    </source>
</evidence>
<evidence type="ECO:0000256" key="14">
    <source>
        <dbReference type="ARBA" id="ARBA00022706"/>
    </source>
</evidence>
<dbReference type="InterPro" id="IPR027417">
    <property type="entry name" value="P-loop_NTPase"/>
</dbReference>
<feature type="compositionally biased region" description="Pro residues" evidence="32">
    <location>
        <begin position="1204"/>
        <end position="1224"/>
    </location>
</feature>
<dbReference type="InterPro" id="IPR043128">
    <property type="entry name" value="Rev_trsase/Diguanyl_cyclase"/>
</dbReference>
<dbReference type="Pfam" id="PF00910">
    <property type="entry name" value="RNA_helicase"/>
    <property type="match status" value="1"/>
</dbReference>
<evidence type="ECO:0000259" key="34">
    <source>
        <dbReference type="PROSITE" id="PS50507"/>
    </source>
</evidence>
<proteinExistence type="predicted"/>
<evidence type="ECO:0000256" key="22">
    <source>
        <dbReference type="ARBA" id="ARBA00022844"/>
    </source>
</evidence>
<dbReference type="CDD" id="cd23223">
    <property type="entry name" value="Megrivirus_RdRp"/>
    <property type="match status" value="1"/>
</dbReference>
<dbReference type="GO" id="GO:0006508">
    <property type="term" value="P:proteolysis"/>
    <property type="evidence" value="ECO:0007669"/>
    <property type="project" value="UniProtKB-KW"/>
</dbReference>
<dbReference type="PROSITE" id="PS50507">
    <property type="entry name" value="RDRP_SSRNA_POS"/>
    <property type="match status" value="1"/>
</dbReference>
<keyword evidence="13" id="KW-0548">Nucleotidyltransferase</keyword>
<dbReference type="PRINTS" id="PR00918">
    <property type="entry name" value="CALICVIRUSNS"/>
</dbReference>
<keyword evidence="22" id="KW-0946">Virion</keyword>
<keyword evidence="27 33" id="KW-0472">Membrane</keyword>
<evidence type="ECO:0000256" key="29">
    <source>
        <dbReference type="ARBA" id="ARBA00023288"/>
    </source>
</evidence>
<dbReference type="GO" id="GO:0039694">
    <property type="term" value="P:viral RNA genome replication"/>
    <property type="evidence" value="ECO:0007669"/>
    <property type="project" value="InterPro"/>
</dbReference>
<keyword evidence="29" id="KW-0449">Lipoprotein</keyword>
<dbReference type="InterPro" id="IPR033703">
    <property type="entry name" value="Rhv-like"/>
</dbReference>
<keyword evidence="10" id="KW-0945">Host-virus interaction</keyword>
<dbReference type="PROSITE" id="PS51218">
    <property type="entry name" value="SF3_HELICASE_2"/>
    <property type="match status" value="1"/>
</dbReference>
<reference evidence="37 38" key="1">
    <citation type="journal article" date="2014" name="J. Virol.">
        <title>Comparative complete genome analysis of chicken and Turkey megriviruses (family picornaviridae): long 3' untranslated regions with a potential second open reading frame and evidence for possible recombination.</title>
        <authorList>
            <person name="Boros A."/>
            <person name="Pankovics P."/>
            <person name="Knowles N.J."/>
            <person name="Nemes C."/>
            <person name="Delwartd E."/>
            <person name="Reuter G."/>
        </authorList>
    </citation>
    <scope>NUCLEOTIDE SEQUENCE [LARGE SCALE GENOMIC DNA]</scope>
    <source>
        <strain evidence="37">Turkey/B407-THV/2011/HUN</strain>
    </source>
</reference>
<feature type="transmembrane region" description="Helical" evidence="33">
    <location>
        <begin position="2084"/>
        <end position="2106"/>
    </location>
</feature>
<feature type="domain" description="RdRp catalytic" evidence="34">
    <location>
        <begin position="2580"/>
        <end position="2693"/>
    </location>
</feature>
<evidence type="ECO:0000256" key="13">
    <source>
        <dbReference type="ARBA" id="ARBA00022695"/>
    </source>
</evidence>
<dbReference type="InterPro" id="IPR001676">
    <property type="entry name" value="Picornavirus_capsid"/>
</dbReference>
<keyword evidence="7" id="KW-0191">Covalent protein-RNA linkage</keyword>
<evidence type="ECO:0000259" key="35">
    <source>
        <dbReference type="PROSITE" id="PS51218"/>
    </source>
</evidence>
<evidence type="ECO:0000256" key="28">
    <source>
        <dbReference type="ARBA" id="ARBA00023200"/>
    </source>
</evidence>
<dbReference type="GO" id="GO:0003724">
    <property type="term" value="F:RNA helicase activity"/>
    <property type="evidence" value="ECO:0007669"/>
    <property type="project" value="InterPro"/>
</dbReference>
<name>X2FSA7_9PICO</name>
<evidence type="ECO:0000256" key="27">
    <source>
        <dbReference type="ARBA" id="ARBA00023136"/>
    </source>
</evidence>
<dbReference type="SUPFAM" id="SSF52540">
    <property type="entry name" value="P-loop containing nucleoside triphosphate hydrolases"/>
    <property type="match status" value="1"/>
</dbReference>
<keyword evidence="12" id="KW-0808">Transferase</keyword>
<feature type="region of interest" description="Disordered" evidence="32">
    <location>
        <begin position="1"/>
        <end position="34"/>
    </location>
</feature>
<evidence type="ECO:0000256" key="8">
    <source>
        <dbReference type="ARBA" id="ARBA00022553"/>
    </source>
</evidence>
<dbReference type="SUPFAM" id="SSF88633">
    <property type="entry name" value="Positive stranded ssRNA viruses"/>
    <property type="match status" value="2"/>
</dbReference>
<evidence type="ECO:0000256" key="33">
    <source>
        <dbReference type="SAM" id="Phobius"/>
    </source>
</evidence>
<keyword evidence="21" id="KW-0067">ATP-binding</keyword>
<keyword evidence="11" id="KW-0645">Protease</keyword>
<accession>X2FSA7</accession>
<evidence type="ECO:0000313" key="38">
    <source>
        <dbReference type="Proteomes" id="UP000150990"/>
    </source>
</evidence>
<dbReference type="SUPFAM" id="SSF50494">
    <property type="entry name" value="Trypsin-like serine proteases"/>
    <property type="match status" value="1"/>
</dbReference>
<evidence type="ECO:0000256" key="32">
    <source>
        <dbReference type="SAM" id="MobiDB-lite"/>
    </source>
</evidence>
<dbReference type="Gene3D" id="2.40.10.10">
    <property type="entry name" value="Trypsin-like serine proteases"/>
    <property type="match status" value="1"/>
</dbReference>
<dbReference type="CDD" id="cd00205">
    <property type="entry name" value="rhv_like"/>
    <property type="match status" value="3"/>
</dbReference>
<dbReference type="Pfam" id="PF00680">
    <property type="entry name" value="RdRP_1"/>
    <property type="match status" value="1"/>
</dbReference>
<dbReference type="GO" id="GO:0005198">
    <property type="term" value="F:structural molecule activity"/>
    <property type="evidence" value="ECO:0007669"/>
    <property type="project" value="InterPro"/>
</dbReference>
<organism evidence="37 38">
    <name type="scientific">Melegrivirus A</name>
    <dbReference type="NCBI Taxonomy" id="1330070"/>
    <lineage>
        <taxon>Viruses</taxon>
        <taxon>Riboviria</taxon>
        <taxon>Orthornavirae</taxon>
        <taxon>Pisuviricota</taxon>
        <taxon>Pisoniviricetes</taxon>
        <taxon>Picornavirales</taxon>
        <taxon>Picornaviridae</taxon>
        <taxon>Kodimesavirinae</taxon>
        <taxon>Megrivirus</taxon>
        <taxon>Megrivirus aturhepa</taxon>
    </lineage>
</organism>
<evidence type="ECO:0000256" key="30">
    <source>
        <dbReference type="ARBA" id="ARBA00023296"/>
    </source>
</evidence>
<evidence type="ECO:0000256" key="6">
    <source>
        <dbReference type="ARBA" id="ARBA00022488"/>
    </source>
</evidence>
<keyword evidence="26" id="KW-0406">Ion transport</keyword>
<evidence type="ECO:0000256" key="19">
    <source>
        <dbReference type="ARBA" id="ARBA00022806"/>
    </source>
</evidence>
<dbReference type="SUPFAM" id="SSF56672">
    <property type="entry name" value="DNA/RNA polymerases"/>
    <property type="match status" value="1"/>
</dbReference>
<dbReference type="GeneID" id="18938101"/>
<keyword evidence="19" id="KW-0347">Helicase</keyword>
<dbReference type="Gene3D" id="2.60.120.20">
    <property type="match status" value="3"/>
</dbReference>
<dbReference type="InterPro" id="IPR007094">
    <property type="entry name" value="RNA-dir_pol_PSvirus"/>
</dbReference>
<dbReference type="PROSITE" id="PS51874">
    <property type="entry name" value="PCV_3C_PRO"/>
    <property type="match status" value="1"/>
</dbReference>
<dbReference type="InterPro" id="IPR009003">
    <property type="entry name" value="Peptidase_S1_PA"/>
</dbReference>
<keyword evidence="5" id="KW-0696">RNA-directed RNA polymerase</keyword>
<dbReference type="GO" id="GO:0019062">
    <property type="term" value="P:virion attachment to host cell"/>
    <property type="evidence" value="ECO:0007669"/>
    <property type="project" value="UniProtKB-KW"/>
</dbReference>
<evidence type="ECO:0000256" key="3">
    <source>
        <dbReference type="ARBA" id="ARBA00020107"/>
    </source>
</evidence>
<dbReference type="Gene3D" id="3.30.70.270">
    <property type="match status" value="2"/>
</dbReference>
<evidence type="ECO:0000256" key="24">
    <source>
        <dbReference type="ARBA" id="ARBA00022953"/>
    </source>
</evidence>
<feature type="compositionally biased region" description="Acidic residues" evidence="32">
    <location>
        <begin position="1228"/>
        <end position="1239"/>
    </location>
</feature>
<evidence type="ECO:0000256" key="20">
    <source>
        <dbReference type="ARBA" id="ARBA00022807"/>
    </source>
</evidence>
<protein>
    <recommendedName>
        <fullName evidence="3">Genome polyprotein</fullName>
    </recommendedName>
</protein>
<evidence type="ECO:0000256" key="25">
    <source>
        <dbReference type="ARBA" id="ARBA00023039"/>
    </source>
</evidence>
<dbReference type="GO" id="GO:0039618">
    <property type="term" value="C:T=pseudo3 icosahedral viral capsid"/>
    <property type="evidence" value="ECO:0007669"/>
    <property type="project" value="UniProtKB-KW"/>
</dbReference>
<keyword evidence="15" id="KW-0519">Myristate</keyword>
<keyword evidence="17" id="KW-0378">Hydrolase</keyword>
<dbReference type="GO" id="GO:0044162">
    <property type="term" value="C:host cell cytoplasmic vesicle membrane"/>
    <property type="evidence" value="ECO:0007669"/>
    <property type="project" value="UniProtKB-SubCell"/>
</dbReference>
<evidence type="ECO:0000256" key="1">
    <source>
        <dbReference type="ARBA" id="ARBA00004295"/>
    </source>
</evidence>
<dbReference type="InterPro" id="IPR043502">
    <property type="entry name" value="DNA/RNA_pol_sf"/>
</dbReference>
<dbReference type="InterPro" id="IPR059138">
    <property type="entry name" value="Pico_VP1"/>
</dbReference>
<keyword evidence="18" id="KW-1161">Viral attachment to host cell</keyword>
<dbReference type="Pfam" id="PF22663">
    <property type="entry name" value="Rhv_5"/>
    <property type="match status" value="1"/>
</dbReference>
<evidence type="ECO:0000256" key="31">
    <source>
        <dbReference type="ARBA" id="ARBA00023303"/>
    </source>
</evidence>
<evidence type="ECO:0000259" key="36">
    <source>
        <dbReference type="PROSITE" id="PS51874"/>
    </source>
</evidence>
<dbReference type="Pfam" id="PF00548">
    <property type="entry name" value="Peptidase_C3"/>
    <property type="match status" value="1"/>
</dbReference>
<keyword evidence="33" id="KW-1133">Transmembrane helix</keyword>
<dbReference type="GO" id="GO:0005524">
    <property type="term" value="F:ATP binding"/>
    <property type="evidence" value="ECO:0007669"/>
    <property type="project" value="UniProtKB-KW"/>
</dbReference>
<dbReference type="GO" id="GO:0006351">
    <property type="term" value="P:DNA-templated transcription"/>
    <property type="evidence" value="ECO:0007669"/>
    <property type="project" value="InterPro"/>
</dbReference>
<dbReference type="InterPro" id="IPR014759">
    <property type="entry name" value="Helicase_SF3_ssRNA_vir"/>
</dbReference>
<dbReference type="Gene3D" id="1.20.960.20">
    <property type="match status" value="1"/>
</dbReference>
<keyword evidence="6" id="KW-1036">Host cytoplasmic vesicle</keyword>
<evidence type="ECO:0000256" key="15">
    <source>
        <dbReference type="ARBA" id="ARBA00022707"/>
    </source>
</evidence>
<dbReference type="InterPro" id="IPR029053">
    <property type="entry name" value="Viral_coat"/>
</dbReference>
<keyword evidence="23" id="KW-1043">Host membrane</keyword>
<feature type="region of interest" description="Disordered" evidence="32">
    <location>
        <begin position="1202"/>
        <end position="1239"/>
    </location>
</feature>
<dbReference type="InterPro" id="IPR004004">
    <property type="entry name" value="Helic/Pol/Pept_Calicivir-typ"/>
</dbReference>
<evidence type="ECO:0000256" key="2">
    <source>
        <dbReference type="ARBA" id="ARBA00004328"/>
    </source>
</evidence>
<keyword evidence="9" id="KW-0167">Capsid protein</keyword>
<keyword evidence="33" id="KW-0812">Transmembrane</keyword>
<sequence length="2816" mass="314749">MSFSQTHKPEDNAPLQSQQEDLAPSTAPHEKATVETTAAAVVQDEQDIIFDNSWSDVRTIDAEIPRIVATYTWTSSQASGDFLTAVTGSDAVETLPPSPNPFCLPNYLMLNQPTSSVGLNVPAQVGLFQALFTRHALYRSGFRVEITVNGTQFHGGSLFVVAIPHPHVWMQSLTNSDAGTQKKWTALELVQVNQLGIFPSARLLPRNASAVTLDLPYVGSAPQLETAALDVMYAIAILVETPLSIPTGTAPTLTVVMRVGATNAHFFAPKPYQTPQSNLGAFDVPLDIPAPASLLQGVRVNTAQSAFVNTSSGSIAQIEKRSRNTGTSFLPARVEDWRSILSRPTLMSLVQFTAATTLGTNIFQTNVCPTGLSVTNRDTTQAIPSASIKRLQGVPYLAQLARYFSQWRGSLTYTFEYTGPQVSSGRLLLAFLPGRVRAAKSGQGAEYVETGALLQNFTENLHVIWDLSNSTSVSITCPYAIATPWAPIVINSWQAIPLSGYSSGTLVAVVMSPLVTPTVVAPTSTILVHLSAGPDFEMRFPSPIPVNTIPMYNGVVDQGPAVGDLPQGEHYLTTMDTMSLQVFFNQARFYGNFSATSGTTASMVTIPLSLISFAPSSNLKVPEVPVRMFAGLFTFLRADLRITVGIPFQQNLIVTYRPPTATPSTYDATGAGSPDSAASLLNGPSVILSTRASNMGVEFTVPFSAFASVFQTSWSQANRVDTRYNPNSNQVNPGDMGTIFVASRLPSAQLSNVSVFIAFQNAEFFVPRPFPPLTSTGWDGTAPNNLESEFWEEDTTPVEFQAPTSENLEEGDQIMLSVTLDILDSIRELCSELMEGVDTLYGRARAAKFAWMVQSTFEEWKKNDQDASEFFSDTSLIEPVVFQSPPPPSAREKAARLEEFFDYMYGCVESEEELHAVCDAVNAVIDSFYDSDGEFIGDIRDRFLELPLSYPEGPDYAGVWFRGEFYRCLYVTTQNRFFPQVAAYSPVEAEHNLFALYEAMRQFELMCFADPLSTSHHYQRLLFLLLQQPWVIPEMKSMVRQKLAFLYTMISHPERIFLDWNWELFHTPPFRYICNMVGVETALTDDGFFSGEEEGEFQAPTSCDQKFLNLVRAYRDAMIVNPWHTFEVCYISFYDLTCRNDVPEWFKRAVEDACFDTLCARVAERVNVNNEVLIERYRQLYDEIFSEEPDFFSDDEIDAEFQAPKPPAPASSAPAPRPSTPLPSPVVSEDEDEGEDEPDDIRVYYVDNGLYRHWGIRNRQQAISLKAHGFQCRVSYTPEDIGNHVDYCTVGYNEWCKAVCRLGQIYDYSITHNCTDFVQEITSYQHSFQNTGYWLAAGVVAAAVATTAIFHSVPPSWDERPYLPEKTTPRVVVVAPCQRVHKWRKATLEKVIELKKKMLFQAPINIQLTNPAVDRAASITTSATLETLDEVKNMVPVLVNSASTVASSLSAASASVEHLTKSMETFLENATSAIPGTVSAMESTASELISSASKKIASIILKVIGFTLVIFGNPSPSTIAGVIALLVAEVYDNTYLRRRMSDLAISFTAKIKDLVGSLFGVSSWCDEEPIFTDIDDAFHRYMLTRTETDFEFQAPSRLQEFNQGVLAMKNVEWIFEKIKELIDWLIYKLKSKERSSPEDYLKSRADYITDLYRDSLATASCQNVDVNLLNQRVRDTRDMLAYCTNHRLAGAAHILSRTLANYEQTSRKLKTSTYASRPEPLVIYIHGSPGGGKSLLSNIIASAYCKRKGIDFKTSVFAQPPGSEYFDGYTGQPVHVIDDFCQNTTGEDVKLFCQMVSTTPFVPPMAALEEKGVQYRSRLILATSNMATPQSNEIRIPGALERRCHIKVRAILARAFQTPAGRLDMAEAFKELGPAKSPDFKADCPYLNGAAMTLSVTKGEDRTREHMSVYDLCDMIFDELDERDGNQTAFSKIIFQAPSQNVISFCKHADHSPDSCYNIFIATPQGPIVHRFDSVEDRNSWLQSQIPPLPKAGNVRCCPCKNPDCAKIQFTFKTDDEQIRSQVINFPGRDVAEWWLRFVCGRPGSQYALESEIWPAPPIFIPTAQPIKNESIEKELKKLQKRSLISFTITGISAIASAIGLLIYFLRRRRDPEPQAPYSGAGGRQRQPPQQRPVPQRIVHYQAPYRMPQIYPKVEKNCTPITFYQDSHSFDLTALFICGRTFVCNNHAFSRSHTIEIGGQKFKPEELSPELLVRPSGVTDVVICTLPRGDERKNLVPYLLSQKDRPTNDDVLMVSRSRTIAANFECTNLRGRKSVCVKEFENADEQSFLWCYTYDLKSTPGMCGAALISRNPARETLLGIHFAGGPGVGIGVPLYKEDFAHLFQGNLKPIEHPGQPNHIPRCSALKKSPAYGAFPVKSEPAILSQKDKRCEVDLDEVMFSKHVPDHEGWPTLEPAMAYVVEELMQKCGFSKDEPAPMWTLEQAINGDGVMEGIDMGQSAGYPFSAQGRSRRSFFEWDGEKWQATEELKKLVDHALQHPDDYYYATFLKDELRPSEKVKAGKTRLVDSDSLPRILAMRMVFGPLFEAMLRKNGSEIHSAVGCNPDVDWTRFYYEMGPDSFPYCFDLDYSCFDSSEPKIAFLLMAKYLEPYFQHDVTPFLSAVATSKHVYGDKAYEMEGGMPSGCVGTSMFNCINNSAFIVSALIALKISPDSCKWICYGDDVIISTDEKALSRRIADFYSKNTNLKVTPACKSGDFPEESTFYEVSFLKRFFVHDSHYPQLIHPYMPLEHLEQSSMWQTDGEYQQKLDSLAQLAFHAGGPDYRKFCDTIQKRCRSRGTEVYFRPFEYYMAMWYAHFM</sequence>
<feature type="compositionally biased region" description="Low complexity" evidence="32">
    <location>
        <begin position="2124"/>
        <end position="2134"/>
    </location>
</feature>
<keyword evidence="8" id="KW-0597">Phosphoprotein</keyword>
<dbReference type="InterPro" id="IPR001205">
    <property type="entry name" value="RNA-dir_pol_C"/>
</dbReference>
<evidence type="ECO:0000256" key="10">
    <source>
        <dbReference type="ARBA" id="ARBA00022581"/>
    </source>
</evidence>
<keyword evidence="16" id="KW-0547">Nucleotide-binding</keyword>
<dbReference type="InterPro" id="IPR043504">
    <property type="entry name" value="Peptidase_S1_PA_chymotrypsin"/>
</dbReference>
<dbReference type="InterPro" id="IPR044067">
    <property type="entry name" value="PCV_3C_PRO"/>
</dbReference>
<keyword evidence="25" id="KW-1182">Viral ion channel</keyword>